<feature type="transmembrane region" description="Helical" evidence="16">
    <location>
        <begin position="119"/>
        <end position="144"/>
    </location>
</feature>
<gene>
    <name evidence="17" type="primary">nad6</name>
</gene>
<proteinExistence type="inferred from homology"/>
<sequence>MFLLTSASISAMFYLSSHPVMMMVLIISQTMILCITVWFFMKTSWFSYILFLIFLGGLMVLFIYITSLASNELISLKMITLPNSIFIPMILVFFMIMNVDFQEFKESGTSFLMTKTFNFLYSWNNCILLTTSMLYLFLTLVIVVKISNKFEAPLKTLSHFLK</sequence>
<geneLocation type="mitochondrion" evidence="17"/>
<keyword evidence="7 16" id="KW-0812">Transmembrane</keyword>
<feature type="transmembrane region" description="Helical" evidence="16">
    <location>
        <begin position="20"/>
        <end position="40"/>
    </location>
</feature>
<evidence type="ECO:0000256" key="7">
    <source>
        <dbReference type="ARBA" id="ARBA00022692"/>
    </source>
</evidence>
<keyword evidence="9" id="KW-0249">Electron transport</keyword>
<evidence type="ECO:0000256" key="8">
    <source>
        <dbReference type="ARBA" id="ARBA00022967"/>
    </source>
</evidence>
<evidence type="ECO:0000313" key="17">
    <source>
        <dbReference type="EMBL" id="AMM04651.1"/>
    </source>
</evidence>
<evidence type="ECO:0000256" key="2">
    <source>
        <dbReference type="ARBA" id="ARBA00005698"/>
    </source>
</evidence>
<evidence type="ECO:0000256" key="3">
    <source>
        <dbReference type="ARBA" id="ARBA00012944"/>
    </source>
</evidence>
<evidence type="ECO:0000256" key="11">
    <source>
        <dbReference type="ARBA" id="ARBA00023027"/>
    </source>
</evidence>
<dbReference type="PANTHER" id="PTHR11435">
    <property type="entry name" value="NADH UBIQUINONE OXIDOREDUCTASE SUBUNIT ND6"/>
    <property type="match status" value="1"/>
</dbReference>
<reference evidence="17" key="1">
    <citation type="submission" date="2015-11" db="EMBL/GenBank/DDBJ databases">
        <title>The genome of Folsomia candida.</title>
        <authorList>
            <person name="Faddeeva A."/>
            <person name="Derks M.F.L."/>
            <person name="Anvar Y."/>
            <person name="Smit S."/>
            <person name="Van Straalen N."/>
            <person name="Roelofs D."/>
        </authorList>
    </citation>
    <scope>NUCLEOTIDE SEQUENCE</scope>
</reference>
<keyword evidence="11" id="KW-0520">NAD</keyword>
<keyword evidence="10 16" id="KW-1133">Transmembrane helix</keyword>
<keyword evidence="13 16" id="KW-0472">Membrane</keyword>
<evidence type="ECO:0000256" key="16">
    <source>
        <dbReference type="SAM" id="Phobius"/>
    </source>
</evidence>
<evidence type="ECO:0000256" key="1">
    <source>
        <dbReference type="ARBA" id="ARBA00004225"/>
    </source>
</evidence>
<evidence type="ECO:0000256" key="10">
    <source>
        <dbReference type="ARBA" id="ARBA00022989"/>
    </source>
</evidence>
<evidence type="ECO:0000256" key="9">
    <source>
        <dbReference type="ARBA" id="ARBA00022982"/>
    </source>
</evidence>
<dbReference type="GO" id="GO:0008137">
    <property type="term" value="F:NADH dehydrogenase (ubiquinone) activity"/>
    <property type="evidence" value="ECO:0007669"/>
    <property type="project" value="UniProtKB-EC"/>
</dbReference>
<evidence type="ECO:0000256" key="15">
    <source>
        <dbReference type="ARBA" id="ARBA00049551"/>
    </source>
</evidence>
<evidence type="ECO:0000256" key="5">
    <source>
        <dbReference type="ARBA" id="ARBA00022448"/>
    </source>
</evidence>
<dbReference type="GO" id="GO:0031966">
    <property type="term" value="C:mitochondrial membrane"/>
    <property type="evidence" value="ECO:0007669"/>
    <property type="project" value="UniProtKB-SubCell"/>
</dbReference>
<comment type="subcellular location">
    <subcellularLocation>
        <location evidence="1">Mitochondrion membrane</location>
        <topology evidence="1">Multi-pass membrane protein</topology>
    </subcellularLocation>
</comment>
<comment type="catalytic activity">
    <reaction evidence="15">
        <text>a ubiquinone + NADH + 5 H(+)(in) = a ubiquinol + NAD(+) + 4 H(+)(out)</text>
        <dbReference type="Rhea" id="RHEA:29091"/>
        <dbReference type="Rhea" id="RHEA-COMP:9565"/>
        <dbReference type="Rhea" id="RHEA-COMP:9566"/>
        <dbReference type="ChEBI" id="CHEBI:15378"/>
        <dbReference type="ChEBI" id="CHEBI:16389"/>
        <dbReference type="ChEBI" id="CHEBI:17976"/>
        <dbReference type="ChEBI" id="CHEBI:57540"/>
        <dbReference type="ChEBI" id="CHEBI:57945"/>
        <dbReference type="EC" id="7.1.1.2"/>
    </reaction>
</comment>
<evidence type="ECO:0000256" key="13">
    <source>
        <dbReference type="ARBA" id="ARBA00023136"/>
    </source>
</evidence>
<keyword evidence="5" id="KW-0813">Transport</keyword>
<evidence type="ECO:0000256" key="14">
    <source>
        <dbReference type="ARBA" id="ARBA00031019"/>
    </source>
</evidence>
<dbReference type="EC" id="7.1.1.2" evidence="3"/>
<name>A0A1S5QMH3_FOLCA</name>
<comment type="similarity">
    <text evidence="2">Belongs to the complex I subunit 6 family.</text>
</comment>
<dbReference type="AlphaFoldDB" id="A0A1S5QMH3"/>
<keyword evidence="8" id="KW-1278">Translocase</keyword>
<keyword evidence="12 17" id="KW-0496">Mitochondrion</keyword>
<accession>A0A1S5QMH3</accession>
<evidence type="ECO:0000256" key="12">
    <source>
        <dbReference type="ARBA" id="ARBA00023128"/>
    </source>
</evidence>
<keyword evidence="6" id="KW-0679">Respiratory chain</keyword>
<feature type="transmembrane region" description="Helical" evidence="16">
    <location>
        <begin position="78"/>
        <end position="99"/>
    </location>
</feature>
<feature type="transmembrane region" description="Helical" evidence="16">
    <location>
        <begin position="46"/>
        <end position="66"/>
    </location>
</feature>
<dbReference type="InterPro" id="IPR050269">
    <property type="entry name" value="ComplexI_Subunit6"/>
</dbReference>
<dbReference type="EMBL" id="KU198392">
    <property type="protein sequence ID" value="AMM04651.1"/>
    <property type="molecule type" value="Genomic_DNA"/>
</dbReference>
<organism evidence="17">
    <name type="scientific">Folsomia candida</name>
    <name type="common">Springtail</name>
    <dbReference type="NCBI Taxonomy" id="158441"/>
    <lineage>
        <taxon>Eukaryota</taxon>
        <taxon>Metazoa</taxon>
        <taxon>Ecdysozoa</taxon>
        <taxon>Arthropoda</taxon>
        <taxon>Hexapoda</taxon>
        <taxon>Collembola</taxon>
        <taxon>Entomobryomorpha</taxon>
        <taxon>Isotomoidea</taxon>
        <taxon>Isotomidae</taxon>
        <taxon>Proisotominae</taxon>
        <taxon>Folsomia</taxon>
    </lineage>
</organism>
<evidence type="ECO:0000256" key="4">
    <source>
        <dbReference type="ARBA" id="ARBA00021095"/>
    </source>
</evidence>
<dbReference type="PANTHER" id="PTHR11435:SF1">
    <property type="entry name" value="NADH-UBIQUINONE OXIDOREDUCTASE CHAIN 6"/>
    <property type="match status" value="1"/>
</dbReference>
<protein>
    <recommendedName>
        <fullName evidence="4">NADH-ubiquinone oxidoreductase chain 6</fullName>
        <ecNumber evidence="3">7.1.1.2</ecNumber>
    </recommendedName>
    <alternativeName>
        <fullName evidence="14">NADH dehydrogenase subunit 6</fullName>
    </alternativeName>
</protein>
<evidence type="ECO:0000256" key="6">
    <source>
        <dbReference type="ARBA" id="ARBA00022660"/>
    </source>
</evidence>